<dbReference type="Pfam" id="PF13432">
    <property type="entry name" value="TPR_16"/>
    <property type="match status" value="1"/>
</dbReference>
<keyword evidence="2" id="KW-0472">Membrane</keyword>
<dbReference type="Pfam" id="PF14559">
    <property type="entry name" value="TPR_19"/>
    <property type="match status" value="1"/>
</dbReference>
<evidence type="ECO:0000313" key="4">
    <source>
        <dbReference type="Proteomes" id="UP000519004"/>
    </source>
</evidence>
<dbReference type="GO" id="GO:0006397">
    <property type="term" value="P:mRNA processing"/>
    <property type="evidence" value="ECO:0007669"/>
    <property type="project" value="InterPro"/>
</dbReference>
<comment type="caution">
    <text evidence="3">The sequence shown here is derived from an EMBL/GenBank/DDBJ whole genome shotgun (WGS) entry which is preliminary data.</text>
</comment>
<dbReference type="Proteomes" id="UP000519004">
    <property type="component" value="Unassembled WGS sequence"/>
</dbReference>
<dbReference type="GO" id="GO:0003729">
    <property type="term" value="F:mRNA binding"/>
    <property type="evidence" value="ECO:0007669"/>
    <property type="project" value="InterPro"/>
</dbReference>
<sequence>MRLTRSPLLRLTWNELRRRKVTRAAAVYALVAWVILQLAEITYDPLGLPGWALTWTVLGAVLGFPVVLVLAWFFDVSSRGIVREHGVAGATGRMFALVVVLFTVAGVGWWLSTIYGTGTGGDDARAGVHSDAPANAIAVLPFDDMSPQRDHRHLADGIAEELLDRLARMQGLRVAARTSSFALRDFAGDVREIGRLLNVRWVLEGSVRKAEGRVRITAQLIDAADGYHVWSETYDRPDQDLFALQDEVTEAIAGQLARRVGGIAGQAAGEMSTRSPEALELYLQGRLAWRQRTPASLEQAETLFQQAVARDPEFAHAWAGLADTYLLQADYGIRPLDEAIVLAEPAAVRAVTLRPQLGEAWATLGLLRSSAGQREAGKRSLEEAMRLDPRYEMAPMWLAAIYGREGRLDRQREVLERAVELNPLEPVINSNYANLLAGLGEVAAARDVLDRVLAITPDDPLLLRSLAQIELNAGRLARALELARRAHAVDARAPASVALLVEVLAALEDFAAAETLARQLPERNPLRPVLLQSLGLRRGESTVQPALAERAQALLGSGEVLTDRDRDAMLMVALAWMRGGDPAGAAALLRAVVGEPERVREEAALLDAASVLVRALQLADEPDEAARYDRVLGEVAGPWLAQAGQSATIEYARALLALHDNDRAGALAQLQRAYDAGFRQRWLLDHDPRLDVLRDAPELARLSRRIGDELAGLRQSLAAR</sequence>
<dbReference type="EMBL" id="JACHHX010000015">
    <property type="protein sequence ID" value="MBB5016176.1"/>
    <property type="molecule type" value="Genomic_DNA"/>
</dbReference>
<feature type="transmembrane region" description="Helical" evidence="2">
    <location>
        <begin position="94"/>
        <end position="111"/>
    </location>
</feature>
<keyword evidence="2" id="KW-1133">Transmembrane helix</keyword>
<dbReference type="InterPro" id="IPR044624">
    <property type="entry name" value="Mbb1-like"/>
</dbReference>
<dbReference type="PROSITE" id="PS50005">
    <property type="entry name" value="TPR"/>
    <property type="match status" value="1"/>
</dbReference>
<keyword evidence="1" id="KW-0802">TPR repeat</keyword>
<name>A0A7W7Y143_9GAMM</name>
<dbReference type="Pfam" id="PF13181">
    <property type="entry name" value="TPR_8"/>
    <property type="match status" value="1"/>
</dbReference>
<dbReference type="SMART" id="SM00028">
    <property type="entry name" value="TPR"/>
    <property type="match status" value="4"/>
</dbReference>
<keyword evidence="4" id="KW-1185">Reference proteome</keyword>
<dbReference type="PANTHER" id="PTHR44917:SF1">
    <property type="entry name" value="PROTEIN HIGH CHLOROPHYLL FLUORESCENT 107"/>
    <property type="match status" value="1"/>
</dbReference>
<dbReference type="GO" id="GO:0006417">
    <property type="term" value="P:regulation of translation"/>
    <property type="evidence" value="ECO:0007669"/>
    <property type="project" value="TreeGrafter"/>
</dbReference>
<protein>
    <submittedName>
        <fullName evidence="3">TolB-like protein/tetratricopeptide (TPR) repeat protein</fullName>
    </submittedName>
</protein>
<dbReference type="InterPro" id="IPR019734">
    <property type="entry name" value="TPR_rpt"/>
</dbReference>
<reference evidence="3 4" key="1">
    <citation type="submission" date="2020-08" db="EMBL/GenBank/DDBJ databases">
        <title>Genomic Encyclopedia of Type Strains, Phase IV (KMG-IV): sequencing the most valuable type-strain genomes for metagenomic binning, comparative biology and taxonomic classification.</title>
        <authorList>
            <person name="Goeker M."/>
        </authorList>
    </citation>
    <scope>NUCLEOTIDE SEQUENCE [LARGE SCALE GENOMIC DNA]</scope>
    <source>
        <strain evidence="3 4">DSM 25897</strain>
    </source>
</reference>
<gene>
    <name evidence="3" type="ORF">HNQ58_002087</name>
</gene>
<evidence type="ECO:0000256" key="1">
    <source>
        <dbReference type="PROSITE-ProRule" id="PRU00339"/>
    </source>
</evidence>
<dbReference type="PANTHER" id="PTHR44917">
    <property type="entry name" value="PROTEIN HIGH CHLOROPHYLL FLUORESCENT 107"/>
    <property type="match status" value="1"/>
</dbReference>
<dbReference type="Gene3D" id="3.40.50.10070">
    <property type="entry name" value="TolB, N-terminal domain"/>
    <property type="match status" value="1"/>
</dbReference>
<feature type="repeat" description="TPR" evidence="1">
    <location>
        <begin position="358"/>
        <end position="391"/>
    </location>
</feature>
<feature type="transmembrane region" description="Helical" evidence="2">
    <location>
        <begin position="21"/>
        <end position="39"/>
    </location>
</feature>
<dbReference type="RefSeq" id="WP_183948845.1">
    <property type="nucleotide sequence ID" value="NZ_JACHHX010000015.1"/>
</dbReference>
<dbReference type="Gene3D" id="1.25.40.10">
    <property type="entry name" value="Tetratricopeptide repeat domain"/>
    <property type="match status" value="1"/>
</dbReference>
<dbReference type="GO" id="GO:0003727">
    <property type="term" value="F:single-stranded RNA binding"/>
    <property type="evidence" value="ECO:0007669"/>
    <property type="project" value="TreeGrafter"/>
</dbReference>
<proteinExistence type="predicted"/>
<keyword evidence="2" id="KW-0812">Transmembrane</keyword>
<evidence type="ECO:0000313" key="3">
    <source>
        <dbReference type="EMBL" id="MBB5016176.1"/>
    </source>
</evidence>
<accession>A0A7W7Y143</accession>
<dbReference type="InterPro" id="IPR011990">
    <property type="entry name" value="TPR-like_helical_dom_sf"/>
</dbReference>
<dbReference type="SUPFAM" id="SSF48452">
    <property type="entry name" value="TPR-like"/>
    <property type="match status" value="2"/>
</dbReference>
<feature type="transmembrane region" description="Helical" evidence="2">
    <location>
        <begin position="51"/>
        <end position="74"/>
    </location>
</feature>
<dbReference type="AlphaFoldDB" id="A0A7W7Y143"/>
<evidence type="ECO:0000256" key="2">
    <source>
        <dbReference type="SAM" id="Phobius"/>
    </source>
</evidence>
<organism evidence="3 4">
    <name type="scientific">Rehaibacterium terrae</name>
    <dbReference type="NCBI Taxonomy" id="1341696"/>
    <lineage>
        <taxon>Bacteria</taxon>
        <taxon>Pseudomonadati</taxon>
        <taxon>Pseudomonadota</taxon>
        <taxon>Gammaproteobacteria</taxon>
        <taxon>Lysobacterales</taxon>
        <taxon>Lysobacteraceae</taxon>
        <taxon>Rehaibacterium</taxon>
    </lineage>
</organism>